<dbReference type="InterPro" id="IPR014757">
    <property type="entry name" value="Tscrpt_reg_IclR_C"/>
</dbReference>
<reference evidence="7" key="1">
    <citation type="submission" date="2016-06" db="EMBL/GenBank/DDBJ databases">
        <authorList>
            <person name="Sutton G."/>
            <person name="Brinkac L."/>
            <person name="Sanka R."/>
            <person name="Adams M."/>
            <person name="Lau E."/>
            <person name="Mehaffy C."/>
            <person name="Tameris M."/>
            <person name="Hatherill M."/>
            <person name="Hanekom W."/>
            <person name="Mahomed H."/>
            <person name="Mcshane H."/>
        </authorList>
    </citation>
    <scope>NUCLEOTIDE SEQUENCE [LARGE SCALE GENOMIC DNA]</scope>
    <source>
        <strain evidence="7">852014-51077_SCH5608930-a</strain>
    </source>
</reference>
<dbReference type="PANTHER" id="PTHR30136:SF24">
    <property type="entry name" value="HTH-TYPE TRANSCRIPTIONAL REPRESSOR ALLR"/>
    <property type="match status" value="1"/>
</dbReference>
<dbReference type="GO" id="GO:0003677">
    <property type="term" value="F:DNA binding"/>
    <property type="evidence" value="ECO:0007669"/>
    <property type="project" value="UniProtKB-KW"/>
</dbReference>
<dbReference type="GO" id="GO:0045892">
    <property type="term" value="P:negative regulation of DNA-templated transcription"/>
    <property type="evidence" value="ECO:0007669"/>
    <property type="project" value="TreeGrafter"/>
</dbReference>
<dbReference type="InterPro" id="IPR036388">
    <property type="entry name" value="WH-like_DNA-bd_sf"/>
</dbReference>
<dbReference type="Proteomes" id="UP000093985">
    <property type="component" value="Unassembled WGS sequence"/>
</dbReference>
<dbReference type="AlphaFoldDB" id="A0A1A2ERG3"/>
<dbReference type="SUPFAM" id="SSF55781">
    <property type="entry name" value="GAF domain-like"/>
    <property type="match status" value="1"/>
</dbReference>
<evidence type="ECO:0000259" key="5">
    <source>
        <dbReference type="PROSITE" id="PS51078"/>
    </source>
</evidence>
<organism evidence="6 7">
    <name type="scientific">Mycolicibacter sinensis (strain JDM601)</name>
    <name type="common">Mycobacterium sinense</name>
    <dbReference type="NCBI Taxonomy" id="875328"/>
    <lineage>
        <taxon>Bacteria</taxon>
        <taxon>Bacillati</taxon>
        <taxon>Actinomycetota</taxon>
        <taxon>Actinomycetes</taxon>
        <taxon>Mycobacteriales</taxon>
        <taxon>Mycobacteriaceae</taxon>
        <taxon>Mycolicibacter</taxon>
    </lineage>
</organism>
<keyword evidence="2" id="KW-0238">DNA-binding</keyword>
<dbReference type="SMART" id="SM00346">
    <property type="entry name" value="HTH_ICLR"/>
    <property type="match status" value="1"/>
</dbReference>
<dbReference type="InterPro" id="IPR005471">
    <property type="entry name" value="Tscrpt_reg_IclR_N"/>
</dbReference>
<dbReference type="InterPro" id="IPR050707">
    <property type="entry name" value="HTH_MetabolicPath_Reg"/>
</dbReference>
<dbReference type="Gene3D" id="1.10.10.10">
    <property type="entry name" value="Winged helix-like DNA-binding domain superfamily/Winged helix DNA-binding domain"/>
    <property type="match status" value="1"/>
</dbReference>
<dbReference type="Gene3D" id="3.30.450.40">
    <property type="match status" value="1"/>
</dbReference>
<protein>
    <submittedName>
        <fullName evidence="6">IclR family transcriptional regulator</fullName>
    </submittedName>
</protein>
<dbReference type="PROSITE" id="PS51077">
    <property type="entry name" value="HTH_ICLR"/>
    <property type="match status" value="1"/>
</dbReference>
<evidence type="ECO:0000256" key="3">
    <source>
        <dbReference type="ARBA" id="ARBA00023163"/>
    </source>
</evidence>
<dbReference type="InterPro" id="IPR029016">
    <property type="entry name" value="GAF-like_dom_sf"/>
</dbReference>
<evidence type="ECO:0000313" key="7">
    <source>
        <dbReference type="Proteomes" id="UP000093985"/>
    </source>
</evidence>
<sequence length="286" mass="31485">MSTQADAGTPSAMIDRVALILDAFDERGCLTLAQIVSHTNLPRSSAHRMLERLVQLRFLGRRGRHYELGMRLIELGHLAVHQDQVRRAAAPFLWDLYRVTGLVVHLAILDGVDVVYLDKVGDRLAAVLPSRIGGRRPAHCTAVGKALLANAGQSGLADFGTDPLRRQTNYSISTRTQLCDELTKVRARGYAFEREESVPGFGCVAVPIGDTEKTVAAVSVCGPVDRIRFDHRLATPVRMTAVRIWHNLDDSGVRPTLQRQSVYGGQAQPLAPRSECKTQRDALQYA</sequence>
<dbReference type="RefSeq" id="WP_064854451.1">
    <property type="nucleotide sequence ID" value="NZ_LZIM01000050.1"/>
</dbReference>
<evidence type="ECO:0000313" key="6">
    <source>
        <dbReference type="EMBL" id="OBG07687.1"/>
    </source>
</evidence>
<dbReference type="Pfam" id="PF01614">
    <property type="entry name" value="IclR_C"/>
    <property type="match status" value="1"/>
</dbReference>
<dbReference type="Pfam" id="PF09339">
    <property type="entry name" value="HTH_IclR"/>
    <property type="match status" value="1"/>
</dbReference>
<keyword evidence="1" id="KW-0805">Transcription regulation</keyword>
<evidence type="ECO:0000256" key="2">
    <source>
        <dbReference type="ARBA" id="ARBA00023125"/>
    </source>
</evidence>
<dbReference type="PANTHER" id="PTHR30136">
    <property type="entry name" value="HELIX-TURN-HELIX TRANSCRIPTIONAL REGULATOR, ICLR FAMILY"/>
    <property type="match status" value="1"/>
</dbReference>
<dbReference type="InterPro" id="IPR036390">
    <property type="entry name" value="WH_DNA-bd_sf"/>
</dbReference>
<dbReference type="SUPFAM" id="SSF46785">
    <property type="entry name" value="Winged helix' DNA-binding domain"/>
    <property type="match status" value="1"/>
</dbReference>
<dbReference type="PROSITE" id="PS51078">
    <property type="entry name" value="ICLR_ED"/>
    <property type="match status" value="1"/>
</dbReference>
<feature type="domain" description="HTH iclR-type" evidence="4">
    <location>
        <begin position="11"/>
        <end position="70"/>
    </location>
</feature>
<comment type="caution">
    <text evidence="6">The sequence shown here is derived from an EMBL/GenBank/DDBJ whole genome shotgun (WGS) entry which is preliminary data.</text>
</comment>
<evidence type="ECO:0000256" key="1">
    <source>
        <dbReference type="ARBA" id="ARBA00023015"/>
    </source>
</evidence>
<keyword evidence="3" id="KW-0804">Transcription</keyword>
<gene>
    <name evidence="6" type="ORF">A5771_05195</name>
</gene>
<name>A0A1A2ERG3_MYCSD</name>
<proteinExistence type="predicted"/>
<dbReference type="GO" id="GO:0003700">
    <property type="term" value="F:DNA-binding transcription factor activity"/>
    <property type="evidence" value="ECO:0007669"/>
    <property type="project" value="TreeGrafter"/>
</dbReference>
<feature type="domain" description="IclR-ED" evidence="5">
    <location>
        <begin position="71"/>
        <end position="266"/>
    </location>
</feature>
<dbReference type="EMBL" id="LZIN01000036">
    <property type="protein sequence ID" value="OBG07687.1"/>
    <property type="molecule type" value="Genomic_DNA"/>
</dbReference>
<evidence type="ECO:0000259" key="4">
    <source>
        <dbReference type="PROSITE" id="PS51077"/>
    </source>
</evidence>
<dbReference type="OrthoDB" id="60629at2"/>
<accession>A0A1A2ERG3</accession>